<dbReference type="Proteomes" id="UP000317265">
    <property type="component" value="Unassembled WGS sequence"/>
</dbReference>
<evidence type="ECO:0000313" key="1">
    <source>
        <dbReference type="EMBL" id="TDA40454.1"/>
    </source>
</evidence>
<gene>
    <name evidence="1" type="ORF">DSO09_00525</name>
</gene>
<evidence type="ECO:0000313" key="2">
    <source>
        <dbReference type="Proteomes" id="UP000317265"/>
    </source>
</evidence>
<dbReference type="InterPro" id="IPR022803">
    <property type="entry name" value="Ribosomal_uL5_dom_sf"/>
</dbReference>
<sequence>MLNMKEYKIYSISLSTIVHATEDKEKVKSAIFNIIPRNLVNLFTINEINVKGHYGNPITLLSLEINNPDITNEIFEFIIKSIPKEELALIKNNPSLYCDDRSIFLRIDKQYAYLGIIKLSFLDDVIKIKINVLNPLALLSKL</sequence>
<dbReference type="InterPro" id="IPR002739">
    <property type="entry name" value="PAB1135-like"/>
</dbReference>
<dbReference type="AlphaFoldDB" id="A0A523BHP5"/>
<name>A0A523BHP5_9CREN</name>
<dbReference type="EMBL" id="QNVI01000004">
    <property type="protein sequence ID" value="TDA40454.1"/>
    <property type="molecule type" value="Genomic_DNA"/>
</dbReference>
<dbReference type="Gene3D" id="3.30.1440.10">
    <property type="match status" value="1"/>
</dbReference>
<evidence type="ECO:0008006" key="3">
    <source>
        <dbReference type="Google" id="ProtNLM"/>
    </source>
</evidence>
<organism evidence="1 2">
    <name type="scientific">Thermoproteota archaeon</name>
    <dbReference type="NCBI Taxonomy" id="2056631"/>
    <lineage>
        <taxon>Archaea</taxon>
        <taxon>Thermoproteota</taxon>
    </lineage>
</organism>
<comment type="caution">
    <text evidence="1">The sequence shown here is derived from an EMBL/GenBank/DDBJ whole genome shotgun (WGS) entry which is preliminary data.</text>
</comment>
<dbReference type="Pfam" id="PF01877">
    <property type="entry name" value="RNA_binding"/>
    <property type="match status" value="1"/>
</dbReference>
<proteinExistence type="predicted"/>
<accession>A0A523BHP5</accession>
<reference evidence="1 2" key="1">
    <citation type="journal article" date="2019" name="Nat. Microbiol.">
        <title>Expanding anaerobic alkane metabolism in the domain of Archaea.</title>
        <authorList>
            <person name="Wang Y."/>
            <person name="Wegener G."/>
            <person name="Hou J."/>
            <person name="Wang F."/>
            <person name="Xiao X."/>
        </authorList>
    </citation>
    <scope>NUCLEOTIDE SEQUENCE [LARGE SCALE GENOMIC DNA]</scope>
    <source>
        <strain evidence="1">WYZ-LMO11</strain>
    </source>
</reference>
<dbReference type="SUPFAM" id="SSF55282">
    <property type="entry name" value="RL5-like"/>
    <property type="match status" value="1"/>
</dbReference>
<dbReference type="PANTHER" id="PTHR38816">
    <property type="entry name" value="EXOSOME SUBUNIT, DUF54 FAMILY-RELATED"/>
    <property type="match status" value="1"/>
</dbReference>
<protein>
    <recommendedName>
        <fullName evidence="3">Exosome protein</fullName>
    </recommendedName>
</protein>
<dbReference type="PANTHER" id="PTHR38816:SF1">
    <property type="entry name" value="EXOSOME SUBUNIT"/>
    <property type="match status" value="1"/>
</dbReference>